<evidence type="ECO:0000256" key="8">
    <source>
        <dbReference type="ARBA" id="ARBA00031306"/>
    </source>
</evidence>
<dbReference type="PANTHER" id="PTHR30040">
    <property type="entry name" value="THIAMINE BIOSYNTHESIS LIPOPROTEIN APBE"/>
    <property type="match status" value="1"/>
</dbReference>
<reference evidence="12 13" key="1">
    <citation type="journal article" date="2009" name="Stand. Genomic Sci.">
        <title>Complete genome sequence of Dyadobacter fermentans type strain (NS114).</title>
        <authorList>
            <person name="Lang E."/>
            <person name="Lapidus A."/>
            <person name="Chertkov O."/>
            <person name="Brettin T."/>
            <person name="Detter J.C."/>
            <person name="Han C."/>
            <person name="Copeland A."/>
            <person name="Glavina Del Rio T."/>
            <person name="Nolan M."/>
            <person name="Chen F."/>
            <person name="Lucas S."/>
            <person name="Tice H."/>
            <person name="Cheng J.F."/>
            <person name="Land M."/>
            <person name="Hauser L."/>
            <person name="Chang Y.J."/>
            <person name="Jeffries C.D."/>
            <person name="Kopitz M."/>
            <person name="Bruce D."/>
            <person name="Goodwin L."/>
            <person name="Pitluck S."/>
            <person name="Ovchinnikova G."/>
            <person name="Pati A."/>
            <person name="Ivanova N."/>
            <person name="Mavrommatis K."/>
            <person name="Chen A."/>
            <person name="Palaniappan K."/>
            <person name="Chain P."/>
            <person name="Bristow J."/>
            <person name="Eisen J.A."/>
            <person name="Markowitz V."/>
            <person name="Hugenholtz P."/>
            <person name="Goker M."/>
            <person name="Rohde M."/>
            <person name="Kyrpides N.C."/>
            <person name="Klenk H.P."/>
        </authorList>
    </citation>
    <scope>NUCLEOTIDE SEQUENCE [LARGE SCALE GENOMIC DNA]</scope>
    <source>
        <strain evidence="13">ATCC 700827 / DSM 18053 / CIP 107007 / KCTC 52180 / NS114</strain>
    </source>
</reference>
<keyword evidence="4 10" id="KW-0808">Transferase</keyword>
<keyword evidence="3 10" id="KW-0285">Flavoprotein</keyword>
<dbReference type="KEGG" id="dfe:Dfer_1391"/>
<dbReference type="InterPro" id="IPR003374">
    <property type="entry name" value="ApbE-like_sf"/>
</dbReference>
<comment type="cofactor">
    <cofactor evidence="11">
        <name>Mg(2+)</name>
        <dbReference type="ChEBI" id="CHEBI:18420"/>
    </cofactor>
    <cofactor evidence="11">
        <name>Mn(2+)</name>
        <dbReference type="ChEBI" id="CHEBI:29035"/>
    </cofactor>
    <text evidence="11">Magnesium. Can also use manganese.</text>
</comment>
<accession>C6W729</accession>
<evidence type="ECO:0000256" key="10">
    <source>
        <dbReference type="PIRNR" id="PIRNR006268"/>
    </source>
</evidence>
<evidence type="ECO:0000256" key="2">
    <source>
        <dbReference type="ARBA" id="ARBA00016337"/>
    </source>
</evidence>
<keyword evidence="12" id="KW-0449">Lipoprotein</keyword>
<sequence length="347" mass="37500">METGILSLMGKYRHRAGLAMVLMCLSMSALMPDKLRTFQITGEAQGTTYAITYYAKRQLATKREIDSAFKSLDASLSIYDPSSLISRFNASQKGIEMDLHFSKVIAKSLQIYRETGSLFDITVYPLVRAWGFGTAAPVAMPDSASIRTLLECVGSDRLEIQGNRLLKTGPCVQVDVNGIAQGYSVDVIARFLEARGIADYMVEVGGEIRTRGLKHPGGEPMRIGIETPSATGFAAPVIREVISIGDGAVTTSGSYRKFRESGGVRLSHIIDPATGFPVRREIISATVVAPDAITADGFDNALLAAGIDGAFEILKTHPEMQVYLIYKKPDGTIADTASAGFGRYIVR</sequence>
<evidence type="ECO:0000256" key="7">
    <source>
        <dbReference type="ARBA" id="ARBA00022842"/>
    </source>
</evidence>
<organism evidence="12 13">
    <name type="scientific">Dyadobacter fermentans (strain ATCC 700827 / DSM 18053 / CIP 107007 / KCTC 52180 / NS114)</name>
    <dbReference type="NCBI Taxonomy" id="471854"/>
    <lineage>
        <taxon>Bacteria</taxon>
        <taxon>Pseudomonadati</taxon>
        <taxon>Bacteroidota</taxon>
        <taxon>Cytophagia</taxon>
        <taxon>Cytophagales</taxon>
        <taxon>Spirosomataceae</taxon>
        <taxon>Dyadobacter</taxon>
    </lineage>
</organism>
<protein>
    <recommendedName>
        <fullName evidence="2 10">FAD:protein FMN transferase</fullName>
        <ecNumber evidence="1 10">2.7.1.180</ecNumber>
    </recommendedName>
    <alternativeName>
        <fullName evidence="8 10">Flavin transferase</fullName>
    </alternativeName>
</protein>
<proteinExistence type="inferred from homology"/>
<feature type="binding site" evidence="11">
    <location>
        <position position="296"/>
    </location>
    <ligand>
        <name>Mg(2+)</name>
        <dbReference type="ChEBI" id="CHEBI:18420"/>
    </ligand>
</feature>
<dbReference type="HOGENOM" id="CLU_044403_0_0_10"/>
<name>C6W729_DYAFD</name>
<feature type="binding site" evidence="11">
    <location>
        <position position="178"/>
    </location>
    <ligand>
        <name>Mg(2+)</name>
        <dbReference type="ChEBI" id="CHEBI:18420"/>
    </ligand>
</feature>
<dbReference type="PIRSF" id="PIRSF006268">
    <property type="entry name" value="ApbE"/>
    <property type="match status" value="1"/>
</dbReference>
<dbReference type="GO" id="GO:0046872">
    <property type="term" value="F:metal ion binding"/>
    <property type="evidence" value="ECO:0007669"/>
    <property type="project" value="UniProtKB-UniRule"/>
</dbReference>
<evidence type="ECO:0000313" key="12">
    <source>
        <dbReference type="EMBL" id="ACT92638.1"/>
    </source>
</evidence>
<dbReference type="STRING" id="471854.Dfer_1391"/>
<dbReference type="GO" id="GO:0016740">
    <property type="term" value="F:transferase activity"/>
    <property type="evidence" value="ECO:0007669"/>
    <property type="project" value="UniProtKB-UniRule"/>
</dbReference>
<evidence type="ECO:0000256" key="3">
    <source>
        <dbReference type="ARBA" id="ARBA00022630"/>
    </source>
</evidence>
<dbReference type="PANTHER" id="PTHR30040:SF2">
    <property type="entry name" value="FAD:PROTEIN FMN TRANSFERASE"/>
    <property type="match status" value="1"/>
</dbReference>
<evidence type="ECO:0000256" key="4">
    <source>
        <dbReference type="ARBA" id="ARBA00022679"/>
    </source>
</evidence>
<dbReference type="RefSeq" id="WP_015810892.1">
    <property type="nucleotide sequence ID" value="NC_013037.1"/>
</dbReference>
<dbReference type="InterPro" id="IPR024932">
    <property type="entry name" value="ApbE"/>
</dbReference>
<evidence type="ECO:0000256" key="11">
    <source>
        <dbReference type="PIRSR" id="PIRSR006268-2"/>
    </source>
</evidence>
<dbReference type="SUPFAM" id="SSF143631">
    <property type="entry name" value="ApbE-like"/>
    <property type="match status" value="1"/>
</dbReference>
<evidence type="ECO:0000256" key="9">
    <source>
        <dbReference type="ARBA" id="ARBA00048540"/>
    </source>
</evidence>
<gene>
    <name evidence="12" type="ordered locus">Dfer_1391</name>
</gene>
<dbReference type="EC" id="2.7.1.180" evidence="1 10"/>
<dbReference type="AlphaFoldDB" id="C6W729"/>
<evidence type="ECO:0000313" key="13">
    <source>
        <dbReference type="Proteomes" id="UP000002011"/>
    </source>
</evidence>
<keyword evidence="6 10" id="KW-0274">FAD</keyword>
<comment type="similarity">
    <text evidence="10">Belongs to the ApbE family.</text>
</comment>
<evidence type="ECO:0000256" key="6">
    <source>
        <dbReference type="ARBA" id="ARBA00022827"/>
    </source>
</evidence>
<dbReference type="EMBL" id="CP001619">
    <property type="protein sequence ID" value="ACT92638.1"/>
    <property type="molecule type" value="Genomic_DNA"/>
</dbReference>
<dbReference type="Gene3D" id="3.10.520.10">
    <property type="entry name" value="ApbE-like domains"/>
    <property type="match status" value="1"/>
</dbReference>
<evidence type="ECO:0000256" key="5">
    <source>
        <dbReference type="ARBA" id="ARBA00022723"/>
    </source>
</evidence>
<keyword evidence="5 10" id="KW-0479">Metal-binding</keyword>
<dbReference type="Proteomes" id="UP000002011">
    <property type="component" value="Chromosome"/>
</dbReference>
<keyword evidence="7 10" id="KW-0460">Magnesium</keyword>
<evidence type="ECO:0000256" key="1">
    <source>
        <dbReference type="ARBA" id="ARBA00011955"/>
    </source>
</evidence>
<keyword evidence="13" id="KW-1185">Reference proteome</keyword>
<comment type="catalytic activity">
    <reaction evidence="9 10">
        <text>L-threonyl-[protein] + FAD = FMN-L-threonyl-[protein] + AMP + H(+)</text>
        <dbReference type="Rhea" id="RHEA:36847"/>
        <dbReference type="Rhea" id="RHEA-COMP:11060"/>
        <dbReference type="Rhea" id="RHEA-COMP:11061"/>
        <dbReference type="ChEBI" id="CHEBI:15378"/>
        <dbReference type="ChEBI" id="CHEBI:30013"/>
        <dbReference type="ChEBI" id="CHEBI:57692"/>
        <dbReference type="ChEBI" id="CHEBI:74257"/>
        <dbReference type="ChEBI" id="CHEBI:456215"/>
        <dbReference type="EC" id="2.7.1.180"/>
    </reaction>
</comment>
<dbReference type="Pfam" id="PF02424">
    <property type="entry name" value="ApbE"/>
    <property type="match status" value="1"/>
</dbReference>
<dbReference type="eggNOG" id="COG1477">
    <property type="taxonomic scope" value="Bacteria"/>
</dbReference>